<dbReference type="Proteomes" id="UP000559987">
    <property type="component" value="Unassembled WGS sequence"/>
</dbReference>
<keyword evidence="4" id="KW-1185">Reference proteome</keyword>
<dbReference type="PANTHER" id="PTHR43252:SF4">
    <property type="entry name" value="TRANSCRIPTIONAL REGULATORY PROTEIN"/>
    <property type="match status" value="1"/>
</dbReference>
<dbReference type="InterPro" id="IPR036388">
    <property type="entry name" value="WH-like_DNA-bd_sf"/>
</dbReference>
<gene>
    <name evidence="3" type="ORF">FHS30_001965</name>
</gene>
<name>A0A839UPX2_9GAMM</name>
<evidence type="ECO:0000259" key="2">
    <source>
        <dbReference type="Pfam" id="PF10400"/>
    </source>
</evidence>
<dbReference type="Pfam" id="PF10400">
    <property type="entry name" value="Vir_act_alpha_C"/>
    <property type="match status" value="1"/>
</dbReference>
<evidence type="ECO:0000313" key="3">
    <source>
        <dbReference type="EMBL" id="MBB3168781.1"/>
    </source>
</evidence>
<evidence type="ECO:0000313" key="4">
    <source>
        <dbReference type="Proteomes" id="UP000559987"/>
    </source>
</evidence>
<dbReference type="InterPro" id="IPR005149">
    <property type="entry name" value="Tscrpt_reg_PadR_N"/>
</dbReference>
<feature type="domain" description="Transcription regulator PadR C-terminal" evidence="2">
    <location>
        <begin position="93"/>
        <end position="175"/>
    </location>
</feature>
<dbReference type="Gene3D" id="1.10.10.10">
    <property type="entry name" value="Winged helix-like DNA-binding domain superfamily/Winged helix DNA-binding domain"/>
    <property type="match status" value="1"/>
</dbReference>
<dbReference type="InterPro" id="IPR018309">
    <property type="entry name" value="Tscrpt_reg_PadR_C"/>
</dbReference>
<dbReference type="EMBL" id="JACHXZ010000002">
    <property type="protein sequence ID" value="MBB3168781.1"/>
    <property type="molecule type" value="Genomic_DNA"/>
</dbReference>
<dbReference type="Gene3D" id="6.10.140.190">
    <property type="match status" value="1"/>
</dbReference>
<dbReference type="AlphaFoldDB" id="A0A839UPX2"/>
<feature type="domain" description="Transcription regulator PadR N-terminal" evidence="1">
    <location>
        <begin position="7"/>
        <end position="80"/>
    </location>
</feature>
<reference evidence="3 4" key="1">
    <citation type="submission" date="2020-08" db="EMBL/GenBank/DDBJ databases">
        <title>Genomic Encyclopedia of Type Strains, Phase III (KMG-III): the genomes of soil and plant-associated and newly described type strains.</title>
        <authorList>
            <person name="Whitman W."/>
        </authorList>
    </citation>
    <scope>NUCLEOTIDE SEQUENCE [LARGE SCALE GENOMIC DNA]</scope>
    <source>
        <strain evidence="3 4">CECT 8571</strain>
    </source>
</reference>
<dbReference type="PANTHER" id="PTHR43252">
    <property type="entry name" value="TRANSCRIPTIONAL REGULATOR YQJI"/>
    <property type="match status" value="1"/>
</dbReference>
<comment type="caution">
    <text evidence="3">The sequence shown here is derived from an EMBL/GenBank/DDBJ whole genome shotgun (WGS) entry which is preliminary data.</text>
</comment>
<proteinExistence type="predicted"/>
<dbReference type="SUPFAM" id="SSF46785">
    <property type="entry name" value="Winged helix' DNA-binding domain"/>
    <property type="match status" value="1"/>
</dbReference>
<protein>
    <submittedName>
        <fullName evidence="3">PadR family transcriptional regulator AphA</fullName>
    </submittedName>
</protein>
<accession>A0A839UPX2</accession>
<dbReference type="InterPro" id="IPR036390">
    <property type="entry name" value="WH_DNA-bd_sf"/>
</dbReference>
<evidence type="ECO:0000259" key="1">
    <source>
        <dbReference type="Pfam" id="PF03551"/>
    </source>
</evidence>
<sequence length="179" mass="20380">MSLKHSLLVLLADNPASGYDLSQQFKGSVGFFWNASHQQVYKELKTMASAGWLDCDTEIQSDRPDKKVYTITDAGRGALTRWLSQPAKPNKYKDAFLIKLYGGRHLPRTELIKELDEHIALHRKSLSKLQGIEQEYQALTKDQQQLFELPYLTLKLGISSEQNWLAWAQDTREVLSGNA</sequence>
<dbReference type="Pfam" id="PF03551">
    <property type="entry name" value="PadR"/>
    <property type="match status" value="1"/>
</dbReference>
<organism evidence="3 4">
    <name type="scientific">Simiduia aestuariiviva</name>
    <dbReference type="NCBI Taxonomy" id="1510459"/>
    <lineage>
        <taxon>Bacteria</taxon>
        <taxon>Pseudomonadati</taxon>
        <taxon>Pseudomonadota</taxon>
        <taxon>Gammaproteobacteria</taxon>
        <taxon>Cellvibrionales</taxon>
        <taxon>Cellvibrionaceae</taxon>
        <taxon>Simiduia</taxon>
    </lineage>
</organism>
<dbReference type="RefSeq" id="WP_183910231.1">
    <property type="nucleotide sequence ID" value="NZ_JACHXZ010000002.1"/>
</dbReference>